<protein>
    <submittedName>
        <fullName evidence="1">Uncharacterized protein</fullName>
    </submittedName>
</protein>
<organism evidence="1 2">
    <name type="scientific">Dermacentor silvarum</name>
    <name type="common">Tick</name>
    <dbReference type="NCBI Taxonomy" id="543639"/>
    <lineage>
        <taxon>Eukaryota</taxon>
        <taxon>Metazoa</taxon>
        <taxon>Ecdysozoa</taxon>
        <taxon>Arthropoda</taxon>
        <taxon>Chelicerata</taxon>
        <taxon>Arachnida</taxon>
        <taxon>Acari</taxon>
        <taxon>Parasitiformes</taxon>
        <taxon>Ixodida</taxon>
        <taxon>Ixodoidea</taxon>
        <taxon>Ixodidae</taxon>
        <taxon>Rhipicephalinae</taxon>
        <taxon>Dermacentor</taxon>
    </lineage>
</organism>
<keyword evidence="2" id="KW-1185">Reference proteome</keyword>
<evidence type="ECO:0000313" key="2">
    <source>
        <dbReference type="Proteomes" id="UP000821865"/>
    </source>
</evidence>
<accession>A0ACB8DXU9</accession>
<gene>
    <name evidence="1" type="ORF">HPB49_008578</name>
</gene>
<dbReference type="EMBL" id="CM023470">
    <property type="protein sequence ID" value="KAH7979176.1"/>
    <property type="molecule type" value="Genomic_DNA"/>
</dbReference>
<name>A0ACB8DXU9_DERSI</name>
<dbReference type="Proteomes" id="UP000821865">
    <property type="component" value="Chromosome 1"/>
</dbReference>
<sequence length="1717" mass="185494">MYARSSTLPRPGSSYGRQSSHQGAPGPTSGSSGYSSYRRPSSGGNSVANAVKMFGSLAHREEGASKPPVSRSYSVKSKEDAARPPLCSMPSRQESKSFVNVPARADEEQPDNAEAKATNDANLAKSESKSGKRGLAPADFTSTSDSEESDDDQSEDEENQADDGVSRSTSTPDAAGDSGPARPPASRQQATVRRAAGQQVDSADLESSRIPVLNGSTVKKTPSPPRGAALSSTTSTSCEEECETEQNKDFRKSVLNMNLTEEEREMYLSRQREERERCSHPGETDYKMESSNATETTTTTETETSEDEGAVALSRSASSAVGRSSSKSVLPEPGLRASGSKVIVARSSSQNTLLSKKGSRDNILQSCQSNDRLHDRSRSASGGDLLEATTTTDDDEDASEARSRRVRRPLRRKGSKENILDAEPVTSVTPAVKYDRQESTSSVASSNTSSSEAADPPQLSAPHVTVSTHTTSEGDDEDEDEEDEDNEDNEDEVASLAVTPVPSAGQLSPEPSAAAPVKEEAPAEEHDEAESSDYSQKDEEEEDEEDKTLDFSGDEKGAAGALSDNEIGDTVEGKTTVQQDEEVDTSSEEATPEGKQKCDVEQAVSADIPEGETREILSESESEKSERSEEEGEDEEEDEEDNEEDNKEMPEAEDVEEEEEAGEVEELKGEEAGEEVKLQIQKKEQTSSTEDKVKTAGGEGDADVTEPSVEVEHIKEVEVEDISHKVDSERLCDKEKSPEQSKEKESDEEASEVSDEDEESDEEVESDSTKRKDEEVQNVICEPSDDVQQDTKHEVKDEETSDETEEESDVENHEKQNGNAVSVPDGGTRTIPEQAKETEERNEVDETEDDKTNLPTESFIPKAASSDITTTDKEPDSLPSELASSSTFPDVFHAITNVSPRHALEVTANANRSETGTGDVRSPESRQEISLLSSFPKPTVAETSQLAKTPSSQSVTSPTLLSPVVTNRTAVPYVKQPVVEETPPEEKQSSSATSPLSPFSRPSVSSVNRLASQFSSVPTTAQSPPVRRSRPAHSGIPTPSVCSDSKPDENKTLSAAQPQAVVIRRQRPTSSVQPNQQSSVATPSPTSMTKASVSSARVRPLPVPPPAAVPPTRVRAVPVAPPPVSLVRIFPVPPPPESSSAQPPVSSAKVQSTAVSVPTPQEKTHLPIRAKSGASTQSFPAAQEKTPVVTIPPKAEVHTPPKFMQTQEKTQASTTPAKPVVQTPTTYPAAQEKTHVVPAPPKTSMPQFPAMQEKTQAQLAPPRTLPLPTPAQRPTSLDIGKESANKVQSADSFLQSYRRSRELSKSDSSGHLKSPSVLAAQRTLLSVDAKQVTPVEKKPAEVPKASFTAPSKPPSEPPLPKSKFQNSPEQTRTVFGIPPPGRRSVASAKPAEAKKIEQEERRQPAPSRHNDQGKNGRKPVTKFIGSCKDIDSLLKYGSDEEPETFEQFEDQFEKGVAKKAPLPMQSKKHSPGDRVKHFIGKFQDIDDMLGAAAMPVFPLSPSDRSPFERSFADSWAKKPQQEDSDSSGDSSLEEVKVSSVKVHESKQAIRPRLDAYTEEIDSSAVRIREPKVMQGQITKRPTRKGRAVMCRNHASSPPRMTLEIVWRARVSEKNGGQSEAHLGRAHDPAERVEQCVRGETMAALCFASFQSRAAVDERGPATTQPLLAAQAEMPPRAPYAGRLAIMNSDGEGPSSFCSWDTKLSLVAPFFALIARFP</sequence>
<reference evidence="1" key="1">
    <citation type="submission" date="2020-05" db="EMBL/GenBank/DDBJ databases">
        <title>Large-scale comparative analyses of tick genomes elucidate their genetic diversity and vector capacities.</title>
        <authorList>
            <person name="Jia N."/>
            <person name="Wang J."/>
            <person name="Shi W."/>
            <person name="Du L."/>
            <person name="Sun Y."/>
            <person name="Zhan W."/>
            <person name="Jiang J."/>
            <person name="Wang Q."/>
            <person name="Zhang B."/>
            <person name="Ji P."/>
            <person name="Sakyi L.B."/>
            <person name="Cui X."/>
            <person name="Yuan T."/>
            <person name="Jiang B."/>
            <person name="Yang W."/>
            <person name="Lam T.T.-Y."/>
            <person name="Chang Q."/>
            <person name="Ding S."/>
            <person name="Wang X."/>
            <person name="Zhu J."/>
            <person name="Ruan X."/>
            <person name="Zhao L."/>
            <person name="Wei J."/>
            <person name="Que T."/>
            <person name="Du C."/>
            <person name="Cheng J."/>
            <person name="Dai P."/>
            <person name="Han X."/>
            <person name="Huang E."/>
            <person name="Gao Y."/>
            <person name="Liu J."/>
            <person name="Shao H."/>
            <person name="Ye R."/>
            <person name="Li L."/>
            <person name="Wei W."/>
            <person name="Wang X."/>
            <person name="Wang C."/>
            <person name="Yang T."/>
            <person name="Huo Q."/>
            <person name="Li W."/>
            <person name="Guo W."/>
            <person name="Chen H."/>
            <person name="Zhou L."/>
            <person name="Ni X."/>
            <person name="Tian J."/>
            <person name="Zhou Y."/>
            <person name="Sheng Y."/>
            <person name="Liu T."/>
            <person name="Pan Y."/>
            <person name="Xia L."/>
            <person name="Li J."/>
            <person name="Zhao F."/>
            <person name="Cao W."/>
        </authorList>
    </citation>
    <scope>NUCLEOTIDE SEQUENCE</scope>
    <source>
        <strain evidence="1">Dsil-2018</strain>
    </source>
</reference>
<proteinExistence type="predicted"/>
<evidence type="ECO:0000313" key="1">
    <source>
        <dbReference type="EMBL" id="KAH7979176.1"/>
    </source>
</evidence>
<comment type="caution">
    <text evidence="1">The sequence shown here is derived from an EMBL/GenBank/DDBJ whole genome shotgun (WGS) entry which is preliminary data.</text>
</comment>